<dbReference type="SUPFAM" id="SSF46894">
    <property type="entry name" value="C-terminal effector domain of the bipartite response regulators"/>
    <property type="match status" value="1"/>
</dbReference>
<dbReference type="SUPFAM" id="SSF48452">
    <property type="entry name" value="TPR-like"/>
    <property type="match status" value="2"/>
</dbReference>
<dbReference type="Proteomes" id="UP001172645">
    <property type="component" value="Unassembled WGS sequence"/>
</dbReference>
<name>A0ABT7JY68_9HYPH</name>
<comment type="caution">
    <text evidence="2">The sequence shown here is derived from an EMBL/GenBank/DDBJ whole genome shotgun (WGS) entry which is preliminary data.</text>
</comment>
<dbReference type="RefSeq" id="WP_285870491.1">
    <property type="nucleotide sequence ID" value="NZ_JARFYM010000017.1"/>
</dbReference>
<protein>
    <submittedName>
        <fullName evidence="2">BTAD domain-containing putative transcriptional regulator</fullName>
    </submittedName>
</protein>
<dbReference type="Pfam" id="PF13181">
    <property type="entry name" value="TPR_8"/>
    <property type="match status" value="1"/>
</dbReference>
<dbReference type="Gene3D" id="1.10.10.10">
    <property type="entry name" value="Winged helix-like DNA-binding domain superfamily/Winged helix DNA-binding domain"/>
    <property type="match status" value="1"/>
</dbReference>
<dbReference type="InterPro" id="IPR019734">
    <property type="entry name" value="TPR_rpt"/>
</dbReference>
<gene>
    <name evidence="2" type="ORF">PY649_20535</name>
</gene>
<dbReference type="InterPro" id="IPR051677">
    <property type="entry name" value="AfsR-DnrI-RedD_regulator"/>
</dbReference>
<sequence>MGGEYSGGATKISLFGGFRIESESAGPLRLTGRRGPAIVAYLASCPGMAATRERLADLLWYDSDSEHSRNSLRQTLSILRQDLSRAGVDLVHFGRESIDLKPNAARVDVEEFEAGLSARSAQDLEKALANYTGPFLEGLCLGGKGFDDWVALERDRLLNRALESFEKLARLVDEETGLSLADRLLAMEPTREASYRLKIELLIACGQRDRAMRVYETCRNVLKKEFGVDVSPETRVFWQSLQSQPDNMPNLQPPNGVSVDQRSAHPSICVSDFVNLTGKPGDDFFARGLVQDITTALSEVADYVVVSGPSPAENNSSGEEGKLSGMPRARYTLSGSIQRSGEALRVNVQLVDAVDGRTVWAQKFDGGAEDTLEFQDGIAQSVVLAVSLELQFTNWKVRDKSPPGPPEVRRLVNEALMNYFEMTRPSLLSGIEIAEKALSLSPNNARAKRTLSVLISMAAAFGALPREGHIEHALELAEEAVSAVPDDEIARVILSFALEGSGRIDEAIAECQHAIRLNPNYPSSHGDISGLLALRGQVSEAVREANEAIRLGTHDVIDFWRHHSLVVALFAGGDDQRALEVARRVVRTKPGFVRGALYWAAAASATGNNDEASRAIHHCLSQLPHLNLSNVCPGFVPRYVSDHLHSRFLEMLSRAGLPGV</sequence>
<organism evidence="2 3">
    <name type="scientific">Rhizobium mayense</name>
    <dbReference type="NCBI Taxonomy" id="1312184"/>
    <lineage>
        <taxon>Bacteria</taxon>
        <taxon>Pseudomonadati</taxon>
        <taxon>Pseudomonadota</taxon>
        <taxon>Alphaproteobacteria</taxon>
        <taxon>Hyphomicrobiales</taxon>
        <taxon>Rhizobiaceae</taxon>
        <taxon>Rhizobium/Agrobacterium group</taxon>
        <taxon>Rhizobium</taxon>
    </lineage>
</organism>
<evidence type="ECO:0000313" key="2">
    <source>
        <dbReference type="EMBL" id="MDL2401296.1"/>
    </source>
</evidence>
<dbReference type="Gene3D" id="1.25.40.10">
    <property type="entry name" value="Tetratricopeptide repeat domain"/>
    <property type="match status" value="2"/>
</dbReference>
<dbReference type="InterPro" id="IPR011990">
    <property type="entry name" value="TPR-like_helical_dom_sf"/>
</dbReference>
<dbReference type="PANTHER" id="PTHR35807">
    <property type="entry name" value="TRANSCRIPTIONAL REGULATOR REDD-RELATED"/>
    <property type="match status" value="1"/>
</dbReference>
<evidence type="ECO:0000259" key="1">
    <source>
        <dbReference type="SMART" id="SM01043"/>
    </source>
</evidence>
<keyword evidence="3" id="KW-1185">Reference proteome</keyword>
<accession>A0ABT7JY68</accession>
<dbReference type="SMART" id="SM01043">
    <property type="entry name" value="BTAD"/>
    <property type="match status" value="1"/>
</dbReference>
<feature type="domain" description="Bacterial transcriptional activator" evidence="1">
    <location>
        <begin position="107"/>
        <end position="242"/>
    </location>
</feature>
<dbReference type="Pfam" id="PF03704">
    <property type="entry name" value="BTAD"/>
    <property type="match status" value="1"/>
</dbReference>
<dbReference type="EMBL" id="JARFYM010000017">
    <property type="protein sequence ID" value="MDL2401296.1"/>
    <property type="molecule type" value="Genomic_DNA"/>
</dbReference>
<dbReference type="InterPro" id="IPR005158">
    <property type="entry name" value="BTAD"/>
</dbReference>
<evidence type="ECO:0000313" key="3">
    <source>
        <dbReference type="Proteomes" id="UP001172645"/>
    </source>
</evidence>
<dbReference type="InterPro" id="IPR036388">
    <property type="entry name" value="WH-like_DNA-bd_sf"/>
</dbReference>
<proteinExistence type="predicted"/>
<reference evidence="2" key="1">
    <citation type="submission" date="2023-06" db="EMBL/GenBank/DDBJ databases">
        <title>Phylogenetic Diversity of Rhizobium strains.</title>
        <authorList>
            <person name="Moura F.T."/>
            <person name="Helene L.C.F."/>
            <person name="Hungria M."/>
        </authorList>
    </citation>
    <scope>NUCLEOTIDE SEQUENCE</scope>
    <source>
        <strain evidence="2">CCGE526</strain>
    </source>
</reference>
<dbReference type="InterPro" id="IPR016032">
    <property type="entry name" value="Sig_transdc_resp-reg_C-effctor"/>
</dbReference>